<dbReference type="Pfam" id="PF00171">
    <property type="entry name" value="Aldedh"/>
    <property type="match status" value="1"/>
</dbReference>
<dbReference type="SUPFAM" id="SSF53720">
    <property type="entry name" value="ALDH-like"/>
    <property type="match status" value="1"/>
</dbReference>
<sequence length="484" mass="50767">MTTSATNALLVGNPRTGTVDFEFVPATAAEITAIADDLRGAQGTWAAAGVAYRVEVLRRWADAIEKDAQAIGDAEMTDTGRSRVAHEVPFMVAAAVRGWCDQAPAILERARLRGISSTSESVSYDTQFDPYALVGVISPWNHPFLLSTLDAIPALLAGCAVIVKPSEITPRFVAPVSDTIAAVPELAAVFHYVTGGAETGQAILAEVDALCFTGSVATGRALAVACAQRFIPAFLELGGKDAVIVAKGADLSQAAAAVLKGGVHNTGQLCFSTERVYVDAAIHDAFVDELVTQAERLDLTYPDIEHGHIGPFIMARQADIVDDHLDDAVSRGATIRCGGRSETLGGGRYMRATVLTGVDHGMKIMREETFGPVLPVMPYADLDEALRLANDSVYGLSGAVIAGSAEEAGSIARGLNAGAISLQDTSLTINIMRDVEKTSFGSSGLGGSRMGPNGLLRFLRRKALITRAGAVVDMDALREDAAPA</sequence>
<feature type="domain" description="Aldehyde dehydrogenase" evidence="5">
    <location>
        <begin position="7"/>
        <end position="463"/>
    </location>
</feature>
<evidence type="ECO:0000256" key="1">
    <source>
        <dbReference type="ARBA" id="ARBA00009986"/>
    </source>
</evidence>
<accession>A0ABW5FPL3</accession>
<evidence type="ECO:0000313" key="6">
    <source>
        <dbReference type="EMBL" id="MFD2416539.1"/>
    </source>
</evidence>
<dbReference type="InterPro" id="IPR016163">
    <property type="entry name" value="Ald_DH_C"/>
</dbReference>
<evidence type="ECO:0000313" key="7">
    <source>
        <dbReference type="Proteomes" id="UP001597417"/>
    </source>
</evidence>
<reference evidence="7" key="1">
    <citation type="journal article" date="2019" name="Int. J. Syst. Evol. Microbiol.">
        <title>The Global Catalogue of Microorganisms (GCM) 10K type strain sequencing project: providing services to taxonomists for standard genome sequencing and annotation.</title>
        <authorList>
            <consortium name="The Broad Institute Genomics Platform"/>
            <consortium name="The Broad Institute Genome Sequencing Center for Infectious Disease"/>
            <person name="Wu L."/>
            <person name="Ma J."/>
        </authorList>
    </citation>
    <scope>NUCLEOTIDE SEQUENCE [LARGE SCALE GENOMIC DNA]</scope>
    <source>
        <strain evidence="7">CGMCC 4.7645</strain>
    </source>
</reference>
<keyword evidence="7" id="KW-1185">Reference proteome</keyword>
<comment type="similarity">
    <text evidence="1 4">Belongs to the aldehyde dehydrogenase family.</text>
</comment>
<dbReference type="RefSeq" id="WP_378263415.1">
    <property type="nucleotide sequence ID" value="NZ_JBHUKR010000006.1"/>
</dbReference>
<name>A0ABW5FPL3_9PSEU</name>
<dbReference type="InterPro" id="IPR016162">
    <property type="entry name" value="Ald_DH_N"/>
</dbReference>
<evidence type="ECO:0000256" key="2">
    <source>
        <dbReference type="ARBA" id="ARBA00023002"/>
    </source>
</evidence>
<dbReference type="EMBL" id="JBHUKR010000006">
    <property type="protein sequence ID" value="MFD2416539.1"/>
    <property type="molecule type" value="Genomic_DNA"/>
</dbReference>
<evidence type="ECO:0000259" key="5">
    <source>
        <dbReference type="Pfam" id="PF00171"/>
    </source>
</evidence>
<dbReference type="Gene3D" id="3.40.309.10">
    <property type="entry name" value="Aldehyde Dehydrogenase, Chain A, domain 2"/>
    <property type="match status" value="1"/>
</dbReference>
<protein>
    <submittedName>
        <fullName evidence="6">Aldehyde dehydrogenase family protein</fullName>
    </submittedName>
</protein>
<organism evidence="6 7">
    <name type="scientific">Amycolatopsis pigmentata</name>
    <dbReference type="NCBI Taxonomy" id="450801"/>
    <lineage>
        <taxon>Bacteria</taxon>
        <taxon>Bacillati</taxon>
        <taxon>Actinomycetota</taxon>
        <taxon>Actinomycetes</taxon>
        <taxon>Pseudonocardiales</taxon>
        <taxon>Pseudonocardiaceae</taxon>
        <taxon>Amycolatopsis</taxon>
    </lineage>
</organism>
<evidence type="ECO:0000256" key="3">
    <source>
        <dbReference type="PROSITE-ProRule" id="PRU10007"/>
    </source>
</evidence>
<keyword evidence="2 4" id="KW-0560">Oxidoreductase</keyword>
<dbReference type="PROSITE" id="PS00687">
    <property type="entry name" value="ALDEHYDE_DEHYDR_GLU"/>
    <property type="match status" value="1"/>
</dbReference>
<comment type="caution">
    <text evidence="6">The sequence shown here is derived from an EMBL/GenBank/DDBJ whole genome shotgun (WGS) entry which is preliminary data.</text>
</comment>
<dbReference type="PANTHER" id="PTHR42804:SF1">
    <property type="entry name" value="ALDEHYDE DEHYDROGENASE-RELATED"/>
    <property type="match status" value="1"/>
</dbReference>
<gene>
    <name evidence="6" type="ORF">ACFSXZ_09355</name>
</gene>
<dbReference type="Proteomes" id="UP001597417">
    <property type="component" value="Unassembled WGS sequence"/>
</dbReference>
<dbReference type="Gene3D" id="3.40.605.10">
    <property type="entry name" value="Aldehyde Dehydrogenase, Chain A, domain 1"/>
    <property type="match status" value="1"/>
</dbReference>
<evidence type="ECO:0000256" key="4">
    <source>
        <dbReference type="RuleBase" id="RU003345"/>
    </source>
</evidence>
<proteinExistence type="inferred from homology"/>
<dbReference type="InterPro" id="IPR015590">
    <property type="entry name" value="Aldehyde_DH_dom"/>
</dbReference>
<dbReference type="InterPro" id="IPR029510">
    <property type="entry name" value="Ald_DH_CS_GLU"/>
</dbReference>
<dbReference type="InterPro" id="IPR016161">
    <property type="entry name" value="Ald_DH/histidinol_DH"/>
</dbReference>
<dbReference type="PANTHER" id="PTHR42804">
    <property type="entry name" value="ALDEHYDE DEHYDROGENASE"/>
    <property type="match status" value="1"/>
</dbReference>
<feature type="active site" evidence="3">
    <location>
        <position position="236"/>
    </location>
</feature>